<dbReference type="PROSITE" id="PS00018">
    <property type="entry name" value="EF_HAND_1"/>
    <property type="match status" value="1"/>
</dbReference>
<dbReference type="Gene3D" id="1.10.238.10">
    <property type="entry name" value="EF-hand"/>
    <property type="match status" value="1"/>
</dbReference>
<evidence type="ECO:0000313" key="9">
    <source>
        <dbReference type="EMBL" id="CAG9763981.1"/>
    </source>
</evidence>
<dbReference type="GO" id="GO:0005737">
    <property type="term" value="C:cytoplasm"/>
    <property type="evidence" value="ECO:0007669"/>
    <property type="project" value="UniProtKB-SubCell"/>
</dbReference>
<dbReference type="PANTHER" id="PTHR46735">
    <property type="entry name" value="CALPAIN, SMALL SUBUNIT 1 A-RELATED"/>
    <property type="match status" value="1"/>
</dbReference>
<dbReference type="Pfam" id="PF13833">
    <property type="entry name" value="EF-hand_8"/>
    <property type="match status" value="1"/>
</dbReference>
<dbReference type="InterPro" id="IPR011992">
    <property type="entry name" value="EF-hand-dom_pair"/>
</dbReference>
<dbReference type="Proteomes" id="UP001152799">
    <property type="component" value="Chromosome 16"/>
</dbReference>
<keyword evidence="10" id="KW-1185">Reference proteome</keyword>
<evidence type="ECO:0000256" key="7">
    <source>
        <dbReference type="ARBA" id="ARBA00023136"/>
    </source>
</evidence>
<keyword evidence="7" id="KW-0472">Membrane</keyword>
<dbReference type="SMART" id="SM00054">
    <property type="entry name" value="EFh"/>
    <property type="match status" value="2"/>
</dbReference>
<dbReference type="InterPro" id="IPR018247">
    <property type="entry name" value="EF_Hand_1_Ca_BS"/>
</dbReference>
<keyword evidence="4" id="KW-0479">Metal-binding</keyword>
<sequence>MHGTFFSQRSNDYLFSEPKGFIASLICCQRADLTKEGFSKDICRSMIAMMDFDRSGKLGFDEFKELWLALRNWKNAWTLYDVDSSGSFSGFELRQAIESAGYLLNNRVLNALMHRYGSKNREIRFDDFMMCAIKIKTMIDIFKAKDEVGTNTAAFSFEEWMEYTLYA</sequence>
<evidence type="ECO:0000256" key="1">
    <source>
        <dbReference type="ARBA" id="ARBA00004308"/>
    </source>
</evidence>
<evidence type="ECO:0000313" key="10">
    <source>
        <dbReference type="Proteomes" id="UP001152799"/>
    </source>
</evidence>
<evidence type="ECO:0000256" key="6">
    <source>
        <dbReference type="ARBA" id="ARBA00022837"/>
    </source>
</evidence>
<dbReference type="GO" id="GO:0005509">
    <property type="term" value="F:calcium ion binding"/>
    <property type="evidence" value="ECO:0007669"/>
    <property type="project" value="InterPro"/>
</dbReference>
<dbReference type="EMBL" id="OU892292">
    <property type="protein sequence ID" value="CAG9763981.1"/>
    <property type="molecule type" value="Genomic_DNA"/>
</dbReference>
<evidence type="ECO:0000256" key="3">
    <source>
        <dbReference type="ARBA" id="ARBA00022490"/>
    </source>
</evidence>
<accession>A0A9N9QMM2</accession>
<evidence type="ECO:0000256" key="2">
    <source>
        <dbReference type="ARBA" id="ARBA00004496"/>
    </source>
</evidence>
<gene>
    <name evidence="9" type="ORF">CEUTPL_LOCUS4629</name>
</gene>
<dbReference type="PANTHER" id="PTHR46735:SF3">
    <property type="entry name" value="CALPAIN SMALL SUBUNIT 1-RELATED"/>
    <property type="match status" value="1"/>
</dbReference>
<dbReference type="AlphaFoldDB" id="A0A9N9QMM2"/>
<evidence type="ECO:0000259" key="8">
    <source>
        <dbReference type="PROSITE" id="PS50222"/>
    </source>
</evidence>
<proteinExistence type="predicted"/>
<dbReference type="SUPFAM" id="SSF47473">
    <property type="entry name" value="EF-hand"/>
    <property type="match status" value="1"/>
</dbReference>
<reference evidence="9" key="1">
    <citation type="submission" date="2022-01" db="EMBL/GenBank/DDBJ databases">
        <authorList>
            <person name="King R."/>
        </authorList>
    </citation>
    <scope>NUCLEOTIDE SEQUENCE</scope>
</reference>
<evidence type="ECO:0000256" key="5">
    <source>
        <dbReference type="ARBA" id="ARBA00022737"/>
    </source>
</evidence>
<keyword evidence="5" id="KW-0677">Repeat</keyword>
<dbReference type="OrthoDB" id="424753at2759"/>
<evidence type="ECO:0000256" key="4">
    <source>
        <dbReference type="ARBA" id="ARBA00022723"/>
    </source>
</evidence>
<comment type="subcellular location">
    <subcellularLocation>
        <location evidence="2">Cytoplasm</location>
    </subcellularLocation>
    <subcellularLocation>
        <location evidence="1">Endomembrane system</location>
    </subcellularLocation>
</comment>
<feature type="domain" description="EF-hand" evidence="8">
    <location>
        <begin position="38"/>
        <end position="73"/>
    </location>
</feature>
<dbReference type="GO" id="GO:0012505">
    <property type="term" value="C:endomembrane system"/>
    <property type="evidence" value="ECO:0007669"/>
    <property type="project" value="UniProtKB-SubCell"/>
</dbReference>
<organism evidence="9 10">
    <name type="scientific">Ceutorhynchus assimilis</name>
    <name type="common">cabbage seed weevil</name>
    <dbReference type="NCBI Taxonomy" id="467358"/>
    <lineage>
        <taxon>Eukaryota</taxon>
        <taxon>Metazoa</taxon>
        <taxon>Ecdysozoa</taxon>
        <taxon>Arthropoda</taxon>
        <taxon>Hexapoda</taxon>
        <taxon>Insecta</taxon>
        <taxon>Pterygota</taxon>
        <taxon>Neoptera</taxon>
        <taxon>Endopterygota</taxon>
        <taxon>Coleoptera</taxon>
        <taxon>Polyphaga</taxon>
        <taxon>Cucujiformia</taxon>
        <taxon>Curculionidae</taxon>
        <taxon>Ceutorhynchinae</taxon>
        <taxon>Ceutorhynchus</taxon>
    </lineage>
</organism>
<name>A0A9N9QMM2_9CUCU</name>
<dbReference type="InterPro" id="IPR002048">
    <property type="entry name" value="EF_hand_dom"/>
</dbReference>
<keyword evidence="6" id="KW-0106">Calcium</keyword>
<protein>
    <recommendedName>
        <fullName evidence="8">EF-hand domain-containing protein</fullName>
    </recommendedName>
</protein>
<keyword evidence="3" id="KW-0963">Cytoplasm</keyword>
<dbReference type="PROSITE" id="PS50222">
    <property type="entry name" value="EF_HAND_2"/>
    <property type="match status" value="1"/>
</dbReference>